<gene>
    <name evidence="1" type="ORF">ACFPZI_03850</name>
</gene>
<proteinExistence type="predicted"/>
<dbReference type="RefSeq" id="WP_381358204.1">
    <property type="nucleotide sequence ID" value="NZ_JBHSOA010000008.1"/>
</dbReference>
<dbReference type="Proteomes" id="UP001596180">
    <property type="component" value="Unassembled WGS sequence"/>
</dbReference>
<name>A0ABW1DRJ7_9ACTN</name>
<organism evidence="1 2">
    <name type="scientific">Streptomyces chlorus</name>
    <dbReference type="NCBI Taxonomy" id="887452"/>
    <lineage>
        <taxon>Bacteria</taxon>
        <taxon>Bacillati</taxon>
        <taxon>Actinomycetota</taxon>
        <taxon>Actinomycetes</taxon>
        <taxon>Kitasatosporales</taxon>
        <taxon>Streptomycetaceae</taxon>
        <taxon>Streptomyces</taxon>
    </lineage>
</organism>
<reference evidence="2" key="1">
    <citation type="journal article" date="2019" name="Int. J. Syst. Evol. Microbiol.">
        <title>The Global Catalogue of Microorganisms (GCM) 10K type strain sequencing project: providing services to taxonomists for standard genome sequencing and annotation.</title>
        <authorList>
            <consortium name="The Broad Institute Genomics Platform"/>
            <consortium name="The Broad Institute Genome Sequencing Center for Infectious Disease"/>
            <person name="Wu L."/>
            <person name="Ma J."/>
        </authorList>
    </citation>
    <scope>NUCLEOTIDE SEQUENCE [LARGE SCALE GENOMIC DNA]</scope>
    <source>
        <strain evidence="2">JCM 10411</strain>
    </source>
</reference>
<dbReference type="EMBL" id="JBHSOA010000008">
    <property type="protein sequence ID" value="MFC5850999.1"/>
    <property type="molecule type" value="Genomic_DNA"/>
</dbReference>
<comment type="caution">
    <text evidence="1">The sequence shown here is derived from an EMBL/GenBank/DDBJ whole genome shotgun (WGS) entry which is preliminary data.</text>
</comment>
<protein>
    <submittedName>
        <fullName evidence="1">Uncharacterized protein</fullName>
    </submittedName>
</protein>
<evidence type="ECO:0000313" key="2">
    <source>
        <dbReference type="Proteomes" id="UP001596180"/>
    </source>
</evidence>
<accession>A0ABW1DRJ7</accession>
<sequence>MTTYQFDGHRFDTLTVLDESDDEYPAPVGVAASCSCGWRGADALPGMEGKGGYRGSASHPITLEEGEAERAAKQEWLDEHIAETAVPAALADQIRSVGEQLDALIEADKPMAALAAIRLSGGYFARQARDAALRASFLDHSWSQIGDALGISKQAAWERYGKSRPERASE</sequence>
<keyword evidence="2" id="KW-1185">Reference proteome</keyword>
<evidence type="ECO:0000313" key="1">
    <source>
        <dbReference type="EMBL" id="MFC5850999.1"/>
    </source>
</evidence>